<organism evidence="1 2">
    <name type="scientific">Legionella brunensis</name>
    <dbReference type="NCBI Taxonomy" id="29422"/>
    <lineage>
        <taxon>Bacteria</taxon>
        <taxon>Pseudomonadati</taxon>
        <taxon>Pseudomonadota</taxon>
        <taxon>Gammaproteobacteria</taxon>
        <taxon>Legionellales</taxon>
        <taxon>Legionellaceae</taxon>
        <taxon>Legionella</taxon>
    </lineage>
</organism>
<evidence type="ECO:0008006" key="3">
    <source>
        <dbReference type="Google" id="ProtNLM"/>
    </source>
</evidence>
<dbReference type="RefSeq" id="WP_058440233.1">
    <property type="nucleotide sequence ID" value="NZ_CAAAHU010000001.1"/>
</dbReference>
<proteinExistence type="predicted"/>
<protein>
    <recommendedName>
        <fullName evidence="3">Ankyrin repeat protein</fullName>
    </recommendedName>
</protein>
<evidence type="ECO:0000313" key="1">
    <source>
        <dbReference type="EMBL" id="KTC86881.1"/>
    </source>
</evidence>
<reference evidence="1 2" key="1">
    <citation type="submission" date="2015-11" db="EMBL/GenBank/DDBJ databases">
        <title>Genomic analysis of 38 Legionella species identifies large and diverse effector repertoires.</title>
        <authorList>
            <person name="Burstein D."/>
            <person name="Amaro F."/>
            <person name="Zusman T."/>
            <person name="Lifshitz Z."/>
            <person name="Cohen O."/>
            <person name="Gilbert J.A."/>
            <person name="Pupko T."/>
            <person name="Shuman H.A."/>
            <person name="Segal G."/>
        </authorList>
    </citation>
    <scope>NUCLEOTIDE SEQUENCE [LARGE SCALE GENOMIC DNA]</scope>
    <source>
        <strain evidence="1 2">ATCC 43878</strain>
    </source>
</reference>
<dbReference type="OrthoDB" id="5635690at2"/>
<comment type="caution">
    <text evidence="1">The sequence shown here is derived from an EMBL/GenBank/DDBJ whole genome shotgun (WGS) entry which is preliminary data.</text>
</comment>
<sequence length="714" mass="81711">MTIKNLESIKTLLNEAQRLVDSYADTPLDCSNLKLHVFLYELTEEIAILNRLLELDADNFAEHFKNRCFERARVNEDSQLSFYEDLYGACNNLYWEMAEVLFGEQELGERLSILLPEKMIVIEPEFYLPEPVKPNSQRLKVKFHEKKVTDLNALAKREELANFVIYRSFLIDLREIASLDFHLHKTFYRELKRNYPTLVANLYQHNTSFSMLLIQLQIADGVAQSPKEAISSLVEGLITNGKSITGQTYATIGAERAFTDFLNYLKALPEEFKEEVLALTGTDDEVLSEVIDDLTQGRCVEIASGRLISILENSNNKAVLNAYPHLTSEQREALYRQYRKNSLPTMHGETWLNAALPVYYVKQLLPFIEINHSSDYINLLRTVPPSLYAALLQETIINKYPLPSKLAREIKNGLLDDEQKHAFYQAVWANKEKLGSVDDLLRFAVLSDSEELFSEVLKSVEPENRLKVLTCENAFYEAVSSPRLIQVALQLLPKSEYLLAMATPHEWSALYRAVDYPDSLEIMVQNLPEKDRFEVITTTFDEISLLHLAANQFSSRSLEILLQALPEEKRLPAIREKKTQGGNLLSRVSDNASALQVVLQALPEQLKDEGRVKLFLSIERIISNIENKSAGRWISGIGSKKTKLLRTIQDQLLENDGKSHDMSFFLKETMAICQIKRNPLHFWSTPKSVDEFSILAKEHGWQLEEDEVQLGISR</sequence>
<dbReference type="AlphaFoldDB" id="A0A0W0SUD2"/>
<name>A0A0W0SUD2_9GAMM</name>
<dbReference type="Proteomes" id="UP000054742">
    <property type="component" value="Unassembled WGS sequence"/>
</dbReference>
<dbReference type="EMBL" id="LNXV01000003">
    <property type="protein sequence ID" value="KTC86881.1"/>
    <property type="molecule type" value="Genomic_DNA"/>
</dbReference>
<gene>
    <name evidence="1" type="ORF">Lbru_0110</name>
</gene>
<accession>A0A0W0SUD2</accession>
<keyword evidence="2" id="KW-1185">Reference proteome</keyword>
<dbReference type="STRING" id="29422.Lbru_0110"/>
<evidence type="ECO:0000313" key="2">
    <source>
        <dbReference type="Proteomes" id="UP000054742"/>
    </source>
</evidence>
<dbReference type="PATRIC" id="fig|29422.6.peg.113"/>